<name>A0A0K1NND1_9BACT</name>
<evidence type="ECO:0000313" key="2">
    <source>
        <dbReference type="Proteomes" id="UP000060345"/>
    </source>
</evidence>
<dbReference type="EMBL" id="CP012075">
    <property type="protein sequence ID" value="AKU70584.1"/>
    <property type="molecule type" value="Genomic_DNA"/>
</dbReference>
<dbReference type="KEGG" id="pfus:ADJ77_12725"/>
<proteinExistence type="predicted"/>
<reference evidence="1 2" key="1">
    <citation type="submission" date="2015-07" db="EMBL/GenBank/DDBJ databases">
        <authorList>
            <person name="Noorani M."/>
        </authorList>
    </citation>
    <scope>NUCLEOTIDE SEQUENCE [LARGE SCALE GENOMIC DNA]</scope>
    <source>
        <strain evidence="1 2">W1435</strain>
    </source>
</reference>
<organism evidence="1 2">
    <name type="scientific">Prevotella fusca JCM 17724</name>
    <dbReference type="NCBI Taxonomy" id="1236517"/>
    <lineage>
        <taxon>Bacteria</taxon>
        <taxon>Pseudomonadati</taxon>
        <taxon>Bacteroidota</taxon>
        <taxon>Bacteroidia</taxon>
        <taxon>Bacteroidales</taxon>
        <taxon>Prevotellaceae</taxon>
        <taxon>Prevotella</taxon>
    </lineage>
</organism>
<gene>
    <name evidence="1" type="ORF">ADJ77_12725</name>
</gene>
<dbReference type="AlphaFoldDB" id="A0A0K1NND1"/>
<dbReference type="Proteomes" id="UP000060345">
    <property type="component" value="Chromosome 2"/>
</dbReference>
<sequence length="76" mass="8323">MTPPTKLTKHSVRKNTSYKFVDSTTREAAMKAANLTIKNSHIAAGYASIWLFMSDRLLSATLSEGTIMFDAPSLSV</sequence>
<evidence type="ECO:0000313" key="1">
    <source>
        <dbReference type="EMBL" id="AKU70584.1"/>
    </source>
</evidence>
<protein>
    <submittedName>
        <fullName evidence="1">Uncharacterized protein</fullName>
    </submittedName>
</protein>
<accession>A0A0K1NND1</accession>